<dbReference type="AlphaFoldDB" id="A0ABD0KVS2"/>
<gene>
    <name evidence="3" type="ORF">BaRGS_00017425</name>
</gene>
<protein>
    <recommendedName>
        <fullName evidence="2">Tudor domain-containing protein</fullName>
    </recommendedName>
</protein>
<dbReference type="PANTHER" id="PTHR16442:SF1">
    <property type="entry name" value="RING FINGER PROTEIN 17"/>
    <property type="match status" value="1"/>
</dbReference>
<dbReference type="Pfam" id="PF00567">
    <property type="entry name" value="TUDOR"/>
    <property type="match status" value="3"/>
</dbReference>
<sequence>MDWLIDPQLREEDLAAAASPPLSSVLHLHGAQLPHQSAASAAPPSPTRTSTVRRLSSSSSSPSGTSTVSPVKKADGPRKTPKNRSPVKNEAAASQASQLEPTKRLSKPDDLSVAVSISAFQSPADFHIQLKEKESDLKKLMEQLKVYEAAAPIQRDWKVGEYCAAKSAEDGRWFRARLCYVGDDGVCEVQMVDYGFLEVLPLSALQTLKKKHVSHECFAERCHLADLLPAGSTDRTKWSQTGIEFVVKQLKGKELFVKLEGETVEGFGLPVDLLIEETIPETPFDPPRHEYMSLKQMLLEKGLALPARRGKSVSSPTTVSQPKADPFRTKVVMVAVSASEEDEEKVGEQHGIVNNMVAIFQPDLHVAPHPAPVSTVLILVPVYVDHDGTIYAHDITEEESNSAFFERIDHYVRTEAPEGHLEVKIGQICLAHFAVDNVWYRARVLEVEPEAVKVKYIDFGNSAVVLRSQLKLATPELCRTPQLAYQLVLHNMKPDTDDGTWPITFLDYIHSQVVNFRCTVEIKGSTSSVPLEVDLLLSDGRNLSVTLMSMGVAVPKNDMEEFYQRSADITSILQHSNPYFPLSLGKADSLKYVLVTHIELPNLVYLQRSPPDPNETMSEDELRDLATERENLNEFVQLMDDLNNLPPQTPALGEVPASGEMCSAKYSADNRWYRGLVAKAYPATKTALIFYVDYGNSEVVPLQRLRVLPARFQDTPAQAVRAYLNVGLPEGRKRWTLDDFTAMADTIYLMRHAALIKNTDPLTVELYSEVPHSDSATLSYQQLINSGTILQAAGRPFQSLAPPVSLLCYVTVDKPLSHLRVTRIGLRLVCPARDRRIVSVETHLCDSLSFA</sequence>
<dbReference type="Proteomes" id="UP001519460">
    <property type="component" value="Unassembled WGS sequence"/>
</dbReference>
<dbReference type="InterPro" id="IPR002999">
    <property type="entry name" value="Tudor"/>
</dbReference>
<proteinExistence type="predicted"/>
<feature type="compositionally biased region" description="Low complexity" evidence="1">
    <location>
        <begin position="37"/>
        <end position="71"/>
    </location>
</feature>
<dbReference type="PANTHER" id="PTHR16442">
    <property type="entry name" value="RING FINGER PROTEIN 17"/>
    <property type="match status" value="1"/>
</dbReference>
<dbReference type="Gene3D" id="2.30.30.140">
    <property type="match status" value="3"/>
</dbReference>
<name>A0ABD0KVS2_9CAEN</name>
<evidence type="ECO:0000256" key="1">
    <source>
        <dbReference type="SAM" id="MobiDB-lite"/>
    </source>
</evidence>
<keyword evidence="4" id="KW-1185">Reference proteome</keyword>
<organism evidence="3 4">
    <name type="scientific">Batillaria attramentaria</name>
    <dbReference type="NCBI Taxonomy" id="370345"/>
    <lineage>
        <taxon>Eukaryota</taxon>
        <taxon>Metazoa</taxon>
        <taxon>Spiralia</taxon>
        <taxon>Lophotrochozoa</taxon>
        <taxon>Mollusca</taxon>
        <taxon>Gastropoda</taxon>
        <taxon>Caenogastropoda</taxon>
        <taxon>Sorbeoconcha</taxon>
        <taxon>Cerithioidea</taxon>
        <taxon>Batillariidae</taxon>
        <taxon>Batillaria</taxon>
    </lineage>
</organism>
<dbReference type="Gene3D" id="2.40.50.90">
    <property type="match status" value="3"/>
</dbReference>
<dbReference type="FunFam" id="2.30.30.140:FF:000018">
    <property type="entry name" value="Serine/threonine-protein kinase 31"/>
    <property type="match status" value="1"/>
</dbReference>
<accession>A0ABD0KVS2</accession>
<dbReference type="EMBL" id="JACVVK020000116">
    <property type="protein sequence ID" value="KAK7491324.1"/>
    <property type="molecule type" value="Genomic_DNA"/>
</dbReference>
<dbReference type="InterPro" id="IPR035437">
    <property type="entry name" value="SNase_OB-fold_sf"/>
</dbReference>
<dbReference type="CDD" id="cd20379">
    <property type="entry name" value="Tudor_dTUD-like"/>
    <property type="match status" value="1"/>
</dbReference>
<feature type="domain" description="Tudor" evidence="2">
    <location>
        <begin position="156"/>
        <end position="215"/>
    </location>
</feature>
<dbReference type="PROSITE" id="PS50304">
    <property type="entry name" value="TUDOR"/>
    <property type="match status" value="3"/>
</dbReference>
<dbReference type="SUPFAM" id="SSF63748">
    <property type="entry name" value="Tudor/PWWP/MBT"/>
    <property type="match status" value="3"/>
</dbReference>
<feature type="non-terminal residue" evidence="3">
    <location>
        <position position="851"/>
    </location>
</feature>
<reference evidence="3 4" key="1">
    <citation type="journal article" date="2023" name="Sci. Data">
        <title>Genome assembly of the Korean intertidal mud-creeper Batillaria attramentaria.</title>
        <authorList>
            <person name="Patra A.K."/>
            <person name="Ho P.T."/>
            <person name="Jun S."/>
            <person name="Lee S.J."/>
            <person name="Kim Y."/>
            <person name="Won Y.J."/>
        </authorList>
    </citation>
    <scope>NUCLEOTIDE SEQUENCE [LARGE SCALE GENOMIC DNA]</scope>
    <source>
        <strain evidence="3">Wonlab-2016</strain>
    </source>
</reference>
<feature type="domain" description="Tudor" evidence="2">
    <location>
        <begin position="655"/>
        <end position="715"/>
    </location>
</feature>
<feature type="domain" description="Tudor" evidence="2">
    <location>
        <begin position="422"/>
        <end position="480"/>
    </location>
</feature>
<dbReference type="SMART" id="SM00333">
    <property type="entry name" value="TUDOR"/>
    <property type="match status" value="3"/>
</dbReference>
<comment type="caution">
    <text evidence="3">The sequence shown here is derived from an EMBL/GenBank/DDBJ whole genome shotgun (WGS) entry which is preliminary data.</text>
</comment>
<feature type="region of interest" description="Disordered" evidence="1">
    <location>
        <begin position="27"/>
        <end position="107"/>
    </location>
</feature>
<evidence type="ECO:0000313" key="4">
    <source>
        <dbReference type="Proteomes" id="UP001519460"/>
    </source>
</evidence>
<evidence type="ECO:0000313" key="3">
    <source>
        <dbReference type="EMBL" id="KAK7491324.1"/>
    </source>
</evidence>
<evidence type="ECO:0000259" key="2">
    <source>
        <dbReference type="PROSITE" id="PS50304"/>
    </source>
</evidence>